<dbReference type="EMBL" id="JACEIK010000669">
    <property type="protein sequence ID" value="MCD7460673.1"/>
    <property type="molecule type" value="Genomic_DNA"/>
</dbReference>
<accession>A0ABS8SP53</accession>
<proteinExistence type="predicted"/>
<evidence type="ECO:0000313" key="1">
    <source>
        <dbReference type="EMBL" id="MCD7460673.1"/>
    </source>
</evidence>
<feature type="non-terminal residue" evidence="1">
    <location>
        <position position="1"/>
    </location>
</feature>
<organism evidence="1 2">
    <name type="scientific">Datura stramonium</name>
    <name type="common">Jimsonweed</name>
    <name type="synonym">Common thornapple</name>
    <dbReference type="NCBI Taxonomy" id="4076"/>
    <lineage>
        <taxon>Eukaryota</taxon>
        <taxon>Viridiplantae</taxon>
        <taxon>Streptophyta</taxon>
        <taxon>Embryophyta</taxon>
        <taxon>Tracheophyta</taxon>
        <taxon>Spermatophyta</taxon>
        <taxon>Magnoliopsida</taxon>
        <taxon>eudicotyledons</taxon>
        <taxon>Gunneridae</taxon>
        <taxon>Pentapetalae</taxon>
        <taxon>asterids</taxon>
        <taxon>lamiids</taxon>
        <taxon>Solanales</taxon>
        <taxon>Solanaceae</taxon>
        <taxon>Solanoideae</taxon>
        <taxon>Datureae</taxon>
        <taxon>Datura</taxon>
    </lineage>
</organism>
<dbReference type="Proteomes" id="UP000823775">
    <property type="component" value="Unassembled WGS sequence"/>
</dbReference>
<name>A0ABS8SP53_DATST</name>
<comment type="caution">
    <text evidence="1">The sequence shown here is derived from an EMBL/GenBank/DDBJ whole genome shotgun (WGS) entry which is preliminary data.</text>
</comment>
<reference evidence="1 2" key="1">
    <citation type="journal article" date="2021" name="BMC Genomics">
        <title>Datura genome reveals duplications of psychoactive alkaloid biosynthetic genes and high mutation rate following tissue culture.</title>
        <authorList>
            <person name="Rajewski A."/>
            <person name="Carter-House D."/>
            <person name="Stajich J."/>
            <person name="Litt A."/>
        </authorList>
    </citation>
    <scope>NUCLEOTIDE SEQUENCE [LARGE SCALE GENOMIC DNA]</scope>
    <source>
        <strain evidence="1">AR-01</strain>
    </source>
</reference>
<evidence type="ECO:0000313" key="2">
    <source>
        <dbReference type="Proteomes" id="UP000823775"/>
    </source>
</evidence>
<gene>
    <name evidence="1" type="ORF">HAX54_044114</name>
</gene>
<keyword evidence="2" id="KW-1185">Reference proteome</keyword>
<protein>
    <submittedName>
        <fullName evidence="1">Uncharacterized protein</fullName>
    </submittedName>
</protein>
<sequence length="69" mass="7708">EESLVDVQGSRLVATDGGNRSLKLAMTCGVDRGKGLKAWSSGDDERTNELLDQLMTHRVSRWMDCQLRN</sequence>